<evidence type="ECO:0000259" key="2">
    <source>
        <dbReference type="Pfam" id="PF03108"/>
    </source>
</evidence>
<dbReference type="InterPro" id="IPR004332">
    <property type="entry name" value="Transposase_MuDR"/>
</dbReference>
<organism evidence="3 4">
    <name type="scientific">Stylosanthes scabra</name>
    <dbReference type="NCBI Taxonomy" id="79078"/>
    <lineage>
        <taxon>Eukaryota</taxon>
        <taxon>Viridiplantae</taxon>
        <taxon>Streptophyta</taxon>
        <taxon>Embryophyta</taxon>
        <taxon>Tracheophyta</taxon>
        <taxon>Spermatophyta</taxon>
        <taxon>Magnoliopsida</taxon>
        <taxon>eudicotyledons</taxon>
        <taxon>Gunneridae</taxon>
        <taxon>Pentapetalae</taxon>
        <taxon>rosids</taxon>
        <taxon>fabids</taxon>
        <taxon>Fabales</taxon>
        <taxon>Fabaceae</taxon>
        <taxon>Papilionoideae</taxon>
        <taxon>50 kb inversion clade</taxon>
        <taxon>dalbergioids sensu lato</taxon>
        <taxon>Dalbergieae</taxon>
        <taxon>Pterocarpus clade</taxon>
        <taxon>Stylosanthes</taxon>
    </lineage>
</organism>
<keyword evidence="4" id="KW-1185">Reference proteome</keyword>
<evidence type="ECO:0000313" key="3">
    <source>
        <dbReference type="EMBL" id="MED6185813.1"/>
    </source>
</evidence>
<dbReference type="Proteomes" id="UP001341840">
    <property type="component" value="Unassembled WGS sequence"/>
</dbReference>
<name>A0ABU6WNG1_9FABA</name>
<dbReference type="EMBL" id="JASCZI010181782">
    <property type="protein sequence ID" value="MED6185813.1"/>
    <property type="molecule type" value="Genomic_DNA"/>
</dbReference>
<dbReference type="Pfam" id="PF03108">
    <property type="entry name" value="DBD_Tnp_Mut"/>
    <property type="match status" value="1"/>
</dbReference>
<reference evidence="3 4" key="1">
    <citation type="journal article" date="2023" name="Plants (Basel)">
        <title>Bridging the Gap: Combining Genomics and Transcriptomics Approaches to Understand Stylosanthes scabra, an Orphan Legume from the Brazilian Caatinga.</title>
        <authorList>
            <person name="Ferreira-Neto J.R.C."/>
            <person name="da Silva M.D."/>
            <person name="Binneck E."/>
            <person name="de Melo N.F."/>
            <person name="da Silva R.H."/>
            <person name="de Melo A.L.T.M."/>
            <person name="Pandolfi V."/>
            <person name="Bustamante F.O."/>
            <person name="Brasileiro-Vidal A.C."/>
            <person name="Benko-Iseppon A.M."/>
        </authorList>
    </citation>
    <scope>NUCLEOTIDE SEQUENCE [LARGE SCALE GENOMIC DNA]</scope>
    <source>
        <tissue evidence="3">Leaves</tissue>
    </source>
</reference>
<gene>
    <name evidence="3" type="ORF">PIB30_060661</name>
</gene>
<protein>
    <recommendedName>
        <fullName evidence="2">Transposase MuDR plant domain-containing protein</fullName>
    </recommendedName>
</protein>
<feature type="domain" description="Transposase MuDR plant" evidence="2">
    <location>
        <begin position="220"/>
        <end position="279"/>
    </location>
</feature>
<sequence length="310" mass="34501">MGRDTASIWFQSTTPLVFQMQPINTLEELKSAILHNMGVGGGTMLVRRIAYRLPNIFPPNQFKFKIFWVEGDEHVREMFDLHRRYGTREVMELLTKMQTVDVDVGGTPSSSGGAASVIPCSPINFTAPEVSVQMELDSDEEFDEDFVGDAEDSSESSNGTEFVPESQARRNFLLPAPAPIPNLSSVSSHFHTLHLDDMGEEPKEGFGGGGDDYDVDGGQEFRVGHCFSTREATQMAVKNYNIRRASECIVVESDPHKYICRYKQYGAGCPWSIRVSLRTNLGYWSALPYLMAPAGNWSETHPCNNIGSEP</sequence>
<proteinExistence type="predicted"/>
<evidence type="ECO:0000256" key="1">
    <source>
        <dbReference type="SAM" id="MobiDB-lite"/>
    </source>
</evidence>
<evidence type="ECO:0000313" key="4">
    <source>
        <dbReference type="Proteomes" id="UP001341840"/>
    </source>
</evidence>
<accession>A0ABU6WNG1</accession>
<comment type="caution">
    <text evidence="3">The sequence shown here is derived from an EMBL/GenBank/DDBJ whole genome shotgun (WGS) entry which is preliminary data.</text>
</comment>
<feature type="region of interest" description="Disordered" evidence="1">
    <location>
        <begin position="146"/>
        <end position="165"/>
    </location>
</feature>